<name>A0A1T5M325_9BACT</name>
<dbReference type="AlphaFoldDB" id="A0A1T5M325"/>
<evidence type="ECO:0000259" key="1">
    <source>
        <dbReference type="Pfam" id="PF12680"/>
    </source>
</evidence>
<organism evidence="2 3">
    <name type="scientific">Ohtaekwangia koreensis</name>
    <dbReference type="NCBI Taxonomy" id="688867"/>
    <lineage>
        <taxon>Bacteria</taxon>
        <taxon>Pseudomonadati</taxon>
        <taxon>Bacteroidota</taxon>
        <taxon>Cytophagia</taxon>
        <taxon>Cytophagales</taxon>
        <taxon>Fulvivirgaceae</taxon>
        <taxon>Ohtaekwangia</taxon>
    </lineage>
</organism>
<dbReference type="OrthoDB" id="1353852at2"/>
<dbReference type="Gene3D" id="3.10.450.50">
    <property type="match status" value="1"/>
</dbReference>
<keyword evidence="3" id="KW-1185">Reference proteome</keyword>
<reference evidence="2 3" key="1">
    <citation type="submission" date="2017-02" db="EMBL/GenBank/DDBJ databases">
        <authorList>
            <person name="Peterson S.W."/>
        </authorList>
    </citation>
    <scope>NUCLEOTIDE SEQUENCE [LARGE SCALE GENOMIC DNA]</scope>
    <source>
        <strain evidence="2 3">DSM 25262</strain>
    </source>
</reference>
<proteinExistence type="predicted"/>
<dbReference type="InterPro" id="IPR037401">
    <property type="entry name" value="SnoaL-like"/>
</dbReference>
<dbReference type="RefSeq" id="WP_079688762.1">
    <property type="nucleotide sequence ID" value="NZ_FUZU01000003.1"/>
</dbReference>
<dbReference type="Pfam" id="PF12680">
    <property type="entry name" value="SnoaL_2"/>
    <property type="match status" value="1"/>
</dbReference>
<dbReference type="InterPro" id="IPR032710">
    <property type="entry name" value="NTF2-like_dom_sf"/>
</dbReference>
<dbReference type="Proteomes" id="UP000190961">
    <property type="component" value="Unassembled WGS sequence"/>
</dbReference>
<dbReference type="SUPFAM" id="SSF54427">
    <property type="entry name" value="NTF2-like"/>
    <property type="match status" value="1"/>
</dbReference>
<evidence type="ECO:0000313" key="2">
    <source>
        <dbReference type="EMBL" id="SKC82563.1"/>
    </source>
</evidence>
<sequence length="122" mass="14143">MTISQDLDYRELLQYVYNSFNARDIDAALEVIHPEADWANALEGGLVQGHSGIRDYWSRQWSFMDPHVKPVNFETDEEGKFVVEANQIIRDLKGNIVSIKDVQHVFQIEDGVIRNMRIRPVL</sequence>
<gene>
    <name evidence="2" type="ORF">SAMN05660236_4218</name>
</gene>
<dbReference type="EMBL" id="FUZU01000003">
    <property type="protein sequence ID" value="SKC82563.1"/>
    <property type="molecule type" value="Genomic_DNA"/>
</dbReference>
<dbReference type="STRING" id="688867.SAMN05660236_4218"/>
<accession>A0A1T5M325</accession>
<protein>
    <submittedName>
        <fullName evidence="2">SnoaL-like domain-containing protein</fullName>
    </submittedName>
</protein>
<feature type="domain" description="SnoaL-like" evidence="1">
    <location>
        <begin position="16"/>
        <end position="114"/>
    </location>
</feature>
<evidence type="ECO:0000313" key="3">
    <source>
        <dbReference type="Proteomes" id="UP000190961"/>
    </source>
</evidence>